<name>A0A1L9U098_9EURO</name>
<dbReference type="AlphaFoldDB" id="A0A1L9U098"/>
<sequence length="149" mass="17093">MRGGSKIHIQYGIESPARSATERRVTPETPIMTLKCLFEDRQVRTSRSQDGLCRLQPLQEPTCPKLDNYPYTRFPQVTPSASRIQTISCRLTLDTFLSFLASLASKISTLHPCEEWMQWLQDPNFPPATFYIILTALICLEQYIGKPKR</sequence>
<gene>
    <name evidence="1" type="ORF">ASPSYDRAFT_369297</name>
</gene>
<dbReference type="VEuPathDB" id="FungiDB:ASPSYDRAFT_369297"/>
<evidence type="ECO:0000313" key="1">
    <source>
        <dbReference type="EMBL" id="OJJ65048.1"/>
    </source>
</evidence>
<keyword evidence="2" id="KW-1185">Reference proteome</keyword>
<reference evidence="2" key="1">
    <citation type="journal article" date="2017" name="Genome Biol.">
        <title>Comparative genomics reveals high biological diversity and specific adaptations in the industrially and medically important fungal genus Aspergillus.</title>
        <authorList>
            <person name="de Vries R.P."/>
            <person name="Riley R."/>
            <person name="Wiebenga A."/>
            <person name="Aguilar-Osorio G."/>
            <person name="Amillis S."/>
            <person name="Uchima C.A."/>
            <person name="Anderluh G."/>
            <person name="Asadollahi M."/>
            <person name="Askin M."/>
            <person name="Barry K."/>
            <person name="Battaglia E."/>
            <person name="Bayram O."/>
            <person name="Benocci T."/>
            <person name="Braus-Stromeyer S.A."/>
            <person name="Caldana C."/>
            <person name="Canovas D."/>
            <person name="Cerqueira G.C."/>
            <person name="Chen F."/>
            <person name="Chen W."/>
            <person name="Choi C."/>
            <person name="Clum A."/>
            <person name="Dos Santos R.A."/>
            <person name="Damasio A.R."/>
            <person name="Diallinas G."/>
            <person name="Emri T."/>
            <person name="Fekete E."/>
            <person name="Flipphi M."/>
            <person name="Freyberg S."/>
            <person name="Gallo A."/>
            <person name="Gournas C."/>
            <person name="Habgood R."/>
            <person name="Hainaut M."/>
            <person name="Harispe M.L."/>
            <person name="Henrissat B."/>
            <person name="Hilden K.S."/>
            <person name="Hope R."/>
            <person name="Hossain A."/>
            <person name="Karabika E."/>
            <person name="Karaffa L."/>
            <person name="Karanyi Z."/>
            <person name="Krasevec N."/>
            <person name="Kuo A."/>
            <person name="Kusch H."/>
            <person name="LaButti K."/>
            <person name="Lagendijk E.L."/>
            <person name="Lapidus A."/>
            <person name="Levasseur A."/>
            <person name="Lindquist E."/>
            <person name="Lipzen A."/>
            <person name="Logrieco A.F."/>
            <person name="MacCabe A."/>
            <person name="Maekelae M.R."/>
            <person name="Malavazi I."/>
            <person name="Melin P."/>
            <person name="Meyer V."/>
            <person name="Mielnichuk N."/>
            <person name="Miskei M."/>
            <person name="Molnar A.P."/>
            <person name="Mule G."/>
            <person name="Ngan C.Y."/>
            <person name="Orejas M."/>
            <person name="Orosz E."/>
            <person name="Ouedraogo J.P."/>
            <person name="Overkamp K.M."/>
            <person name="Park H.-S."/>
            <person name="Perrone G."/>
            <person name="Piumi F."/>
            <person name="Punt P.J."/>
            <person name="Ram A.F."/>
            <person name="Ramon A."/>
            <person name="Rauscher S."/>
            <person name="Record E."/>
            <person name="Riano-Pachon D.M."/>
            <person name="Robert V."/>
            <person name="Roehrig J."/>
            <person name="Ruller R."/>
            <person name="Salamov A."/>
            <person name="Salih N.S."/>
            <person name="Samson R.A."/>
            <person name="Sandor E."/>
            <person name="Sanguinetti M."/>
            <person name="Schuetze T."/>
            <person name="Sepcic K."/>
            <person name="Shelest E."/>
            <person name="Sherlock G."/>
            <person name="Sophianopoulou V."/>
            <person name="Squina F.M."/>
            <person name="Sun H."/>
            <person name="Susca A."/>
            <person name="Todd R.B."/>
            <person name="Tsang A."/>
            <person name="Unkles S.E."/>
            <person name="van de Wiele N."/>
            <person name="van Rossen-Uffink D."/>
            <person name="Oliveira J.V."/>
            <person name="Vesth T.C."/>
            <person name="Visser J."/>
            <person name="Yu J.-H."/>
            <person name="Zhou M."/>
            <person name="Andersen M.R."/>
            <person name="Archer D.B."/>
            <person name="Baker S.E."/>
            <person name="Benoit I."/>
            <person name="Brakhage A.A."/>
            <person name="Braus G.H."/>
            <person name="Fischer R."/>
            <person name="Frisvad J.C."/>
            <person name="Goldman G.H."/>
            <person name="Houbraken J."/>
            <person name="Oakley B."/>
            <person name="Pocsi I."/>
            <person name="Scazzocchio C."/>
            <person name="Seiboth B."/>
            <person name="vanKuyk P.A."/>
            <person name="Wortman J."/>
            <person name="Dyer P.S."/>
            <person name="Grigoriev I.V."/>
        </authorList>
    </citation>
    <scope>NUCLEOTIDE SEQUENCE [LARGE SCALE GENOMIC DNA]</scope>
    <source>
        <strain evidence="2">CBS 593.65</strain>
    </source>
</reference>
<accession>A0A1L9U098</accession>
<proteinExistence type="predicted"/>
<dbReference type="EMBL" id="KV878582">
    <property type="protein sequence ID" value="OJJ65048.1"/>
    <property type="molecule type" value="Genomic_DNA"/>
</dbReference>
<protein>
    <submittedName>
        <fullName evidence="1">Uncharacterized protein</fullName>
    </submittedName>
</protein>
<dbReference type="RefSeq" id="XP_040708854.1">
    <property type="nucleotide sequence ID" value="XM_040845486.1"/>
</dbReference>
<evidence type="ECO:0000313" key="2">
    <source>
        <dbReference type="Proteomes" id="UP000184356"/>
    </source>
</evidence>
<dbReference type="Proteomes" id="UP000184356">
    <property type="component" value="Unassembled WGS sequence"/>
</dbReference>
<organism evidence="1 2">
    <name type="scientific">Aspergillus sydowii CBS 593.65</name>
    <dbReference type="NCBI Taxonomy" id="1036612"/>
    <lineage>
        <taxon>Eukaryota</taxon>
        <taxon>Fungi</taxon>
        <taxon>Dikarya</taxon>
        <taxon>Ascomycota</taxon>
        <taxon>Pezizomycotina</taxon>
        <taxon>Eurotiomycetes</taxon>
        <taxon>Eurotiomycetidae</taxon>
        <taxon>Eurotiales</taxon>
        <taxon>Aspergillaceae</taxon>
        <taxon>Aspergillus</taxon>
        <taxon>Aspergillus subgen. Nidulantes</taxon>
    </lineage>
</organism>
<dbReference type="GeneID" id="63761559"/>